<gene>
    <name evidence="2" type="ORF">DM01DRAFT_1369499</name>
</gene>
<accession>A0A1X2GXW6</accession>
<name>A0A1X2GXW6_9FUNG</name>
<proteinExistence type="predicted"/>
<dbReference type="EMBL" id="MCGT01000001">
    <property type="protein sequence ID" value="ORX62926.1"/>
    <property type="molecule type" value="Genomic_DNA"/>
</dbReference>
<organism evidence="2 3">
    <name type="scientific">Hesseltinella vesiculosa</name>
    <dbReference type="NCBI Taxonomy" id="101127"/>
    <lineage>
        <taxon>Eukaryota</taxon>
        <taxon>Fungi</taxon>
        <taxon>Fungi incertae sedis</taxon>
        <taxon>Mucoromycota</taxon>
        <taxon>Mucoromycotina</taxon>
        <taxon>Mucoromycetes</taxon>
        <taxon>Mucorales</taxon>
        <taxon>Cunninghamellaceae</taxon>
        <taxon>Hesseltinella</taxon>
    </lineage>
</organism>
<keyword evidence="3" id="KW-1185">Reference proteome</keyword>
<evidence type="ECO:0000313" key="3">
    <source>
        <dbReference type="Proteomes" id="UP000242146"/>
    </source>
</evidence>
<evidence type="ECO:0000313" key="2">
    <source>
        <dbReference type="EMBL" id="ORX62926.1"/>
    </source>
</evidence>
<comment type="caution">
    <text evidence="2">The sequence shown here is derived from an EMBL/GenBank/DDBJ whole genome shotgun (WGS) entry which is preliminary data.</text>
</comment>
<protein>
    <submittedName>
        <fullName evidence="2">Uncharacterized protein</fullName>
    </submittedName>
</protein>
<dbReference type="Proteomes" id="UP000242146">
    <property type="component" value="Unassembled WGS sequence"/>
</dbReference>
<sequence length="163" mass="18236">MSTLPSPPLSPVVHTYEPARKKRHGHLRHPDRRRDTFEVLQALMIEHQRIEQEEFDAMIRDLPAITCSSAKSSLPPPKGILIRPLPCCHTCCPSSQLTSPEDDQQSDDSSDTSSPSSVSSPPQRHTAAVPKSPTSYTYSPPRPSIVRFAADPPKIYRYPKRLD</sequence>
<feature type="compositionally biased region" description="Acidic residues" evidence="1">
    <location>
        <begin position="100"/>
        <end position="110"/>
    </location>
</feature>
<evidence type="ECO:0000256" key="1">
    <source>
        <dbReference type="SAM" id="MobiDB-lite"/>
    </source>
</evidence>
<feature type="region of interest" description="Disordered" evidence="1">
    <location>
        <begin position="93"/>
        <end position="150"/>
    </location>
</feature>
<dbReference type="OrthoDB" id="2284274at2759"/>
<feature type="compositionally biased region" description="Low complexity" evidence="1">
    <location>
        <begin position="111"/>
        <end position="123"/>
    </location>
</feature>
<dbReference type="AlphaFoldDB" id="A0A1X2GXW6"/>
<reference evidence="2 3" key="1">
    <citation type="submission" date="2016-07" db="EMBL/GenBank/DDBJ databases">
        <title>Pervasive Adenine N6-methylation of Active Genes in Fungi.</title>
        <authorList>
            <consortium name="DOE Joint Genome Institute"/>
            <person name="Mondo S.J."/>
            <person name="Dannebaum R.O."/>
            <person name="Kuo R.C."/>
            <person name="Labutti K."/>
            <person name="Haridas S."/>
            <person name="Kuo A."/>
            <person name="Salamov A."/>
            <person name="Ahrendt S.R."/>
            <person name="Lipzen A."/>
            <person name="Sullivan W."/>
            <person name="Andreopoulos W.B."/>
            <person name="Clum A."/>
            <person name="Lindquist E."/>
            <person name="Daum C."/>
            <person name="Ramamoorthy G.K."/>
            <person name="Gryganskyi A."/>
            <person name="Culley D."/>
            <person name="Magnuson J.K."/>
            <person name="James T.Y."/>
            <person name="O'Malley M.A."/>
            <person name="Stajich J.E."/>
            <person name="Spatafora J.W."/>
            <person name="Visel A."/>
            <person name="Grigoriev I.V."/>
        </authorList>
    </citation>
    <scope>NUCLEOTIDE SEQUENCE [LARGE SCALE GENOMIC DNA]</scope>
    <source>
        <strain evidence="2 3">NRRL 3301</strain>
    </source>
</reference>